<dbReference type="RefSeq" id="XP_018008447.1">
    <property type="nucleotide sequence ID" value="XM_018152958.2"/>
</dbReference>
<evidence type="ECO:0000256" key="1">
    <source>
        <dbReference type="SAM" id="Phobius"/>
    </source>
</evidence>
<keyword evidence="1" id="KW-0812">Transmembrane</keyword>
<dbReference type="GeneID" id="108666141"/>
<dbReference type="OrthoDB" id="6377195at2759"/>
<dbReference type="AlphaFoldDB" id="A0A8B7N3L5"/>
<dbReference type="Proteomes" id="UP000694843">
    <property type="component" value="Unplaced"/>
</dbReference>
<reference evidence="3" key="1">
    <citation type="submission" date="2025-08" db="UniProtKB">
        <authorList>
            <consortium name="RefSeq"/>
        </authorList>
    </citation>
    <scope>IDENTIFICATION</scope>
    <source>
        <tissue evidence="3">Whole organism</tissue>
    </source>
</reference>
<dbReference type="KEGG" id="hazt:108666141"/>
<evidence type="ECO:0000313" key="2">
    <source>
        <dbReference type="Proteomes" id="UP000694843"/>
    </source>
</evidence>
<proteinExistence type="predicted"/>
<feature type="transmembrane region" description="Helical" evidence="1">
    <location>
        <begin position="29"/>
        <end position="54"/>
    </location>
</feature>
<evidence type="ECO:0000313" key="3">
    <source>
        <dbReference type="RefSeq" id="XP_018008447.1"/>
    </source>
</evidence>
<accession>A0A8B7N3L5</accession>
<protein>
    <submittedName>
        <fullName evidence="3">Uncharacterized protein LOC108666141 isoform X1</fullName>
    </submittedName>
</protein>
<name>A0A8B7N3L5_HYAAZ</name>
<sequence>MIRLITYVNNLYFQDICHLHGNMIEHIAIPVYISGGLAAVAAIAGALGLGLVAISSNRRNIFYREPNSNYHRGGGKPKKPVAYRSGRGEGGKYAKKAKEAGGDDGYLLRGVKNWFGNNDPQKEVNAEPDYNDSYNDVEYDNYYANTDQQTVTEAPVQFVYYMTKDGTRRKKRSIQNDKESQEEMEAAEKWRQAKIKEERMMEVVRAQDSSGCGLKLVCELASLNNEQLTYDHLAMLDLVGPAIMPGRGNPNSYAVDTRISAKTEYQIARGVGAMGLSCSRYYPACPVENVLQVVDQILP</sequence>
<gene>
    <name evidence="3" type="primary">LOC108666141</name>
</gene>
<keyword evidence="2" id="KW-1185">Reference proteome</keyword>
<organism evidence="2 3">
    <name type="scientific">Hyalella azteca</name>
    <name type="common">Amphipod</name>
    <dbReference type="NCBI Taxonomy" id="294128"/>
    <lineage>
        <taxon>Eukaryota</taxon>
        <taxon>Metazoa</taxon>
        <taxon>Ecdysozoa</taxon>
        <taxon>Arthropoda</taxon>
        <taxon>Crustacea</taxon>
        <taxon>Multicrustacea</taxon>
        <taxon>Malacostraca</taxon>
        <taxon>Eumalacostraca</taxon>
        <taxon>Peracarida</taxon>
        <taxon>Amphipoda</taxon>
        <taxon>Senticaudata</taxon>
        <taxon>Talitrida</taxon>
        <taxon>Talitroidea</taxon>
        <taxon>Hyalellidae</taxon>
        <taxon>Hyalella</taxon>
    </lineage>
</organism>
<keyword evidence="1" id="KW-1133">Transmembrane helix</keyword>
<keyword evidence="1" id="KW-0472">Membrane</keyword>